<name>A0AAD8AJU8_DIPPU</name>
<comment type="caution">
    <text evidence="2">The sequence shown here is derived from an EMBL/GenBank/DDBJ whole genome shotgun (WGS) entry which is preliminary data.</text>
</comment>
<proteinExistence type="predicted"/>
<evidence type="ECO:0000256" key="1">
    <source>
        <dbReference type="SAM" id="Phobius"/>
    </source>
</evidence>
<keyword evidence="1" id="KW-0472">Membrane</keyword>
<reference evidence="2" key="1">
    <citation type="journal article" date="2023" name="IScience">
        <title>Live-bearing cockroach genome reveals convergent evolutionary mechanisms linked to viviparity in insects and beyond.</title>
        <authorList>
            <person name="Fouks B."/>
            <person name="Harrison M.C."/>
            <person name="Mikhailova A.A."/>
            <person name="Marchal E."/>
            <person name="English S."/>
            <person name="Carruthers M."/>
            <person name="Jennings E.C."/>
            <person name="Chiamaka E.L."/>
            <person name="Frigard R.A."/>
            <person name="Pippel M."/>
            <person name="Attardo G.M."/>
            <person name="Benoit J.B."/>
            <person name="Bornberg-Bauer E."/>
            <person name="Tobe S.S."/>
        </authorList>
    </citation>
    <scope>NUCLEOTIDE SEQUENCE</scope>
    <source>
        <strain evidence="2">Stay&amp;Tobe</strain>
    </source>
</reference>
<dbReference type="AlphaFoldDB" id="A0AAD8AJU8"/>
<gene>
    <name evidence="2" type="ORF">L9F63_009733</name>
</gene>
<accession>A0AAD8AJU8</accession>
<reference evidence="2" key="2">
    <citation type="submission" date="2023-05" db="EMBL/GenBank/DDBJ databases">
        <authorList>
            <person name="Fouks B."/>
        </authorList>
    </citation>
    <scope>NUCLEOTIDE SEQUENCE</scope>
    <source>
        <strain evidence="2">Stay&amp;Tobe</strain>
        <tissue evidence="2">Testes</tissue>
    </source>
</reference>
<feature type="non-terminal residue" evidence="2">
    <location>
        <position position="55"/>
    </location>
</feature>
<dbReference type="EMBL" id="JASPKZ010000462">
    <property type="protein sequence ID" value="KAJ9599971.1"/>
    <property type="molecule type" value="Genomic_DNA"/>
</dbReference>
<keyword evidence="1" id="KW-0812">Transmembrane</keyword>
<feature type="transmembrane region" description="Helical" evidence="1">
    <location>
        <begin position="12"/>
        <end position="30"/>
    </location>
</feature>
<protein>
    <submittedName>
        <fullName evidence="2">Uncharacterized protein</fullName>
    </submittedName>
</protein>
<feature type="non-terminal residue" evidence="2">
    <location>
        <position position="1"/>
    </location>
</feature>
<keyword evidence="1" id="KW-1133">Transmembrane helix</keyword>
<evidence type="ECO:0000313" key="2">
    <source>
        <dbReference type="EMBL" id="KAJ9599971.1"/>
    </source>
</evidence>
<evidence type="ECO:0000313" key="3">
    <source>
        <dbReference type="Proteomes" id="UP001233999"/>
    </source>
</evidence>
<dbReference type="Proteomes" id="UP001233999">
    <property type="component" value="Unassembled WGS sequence"/>
</dbReference>
<organism evidence="2 3">
    <name type="scientific">Diploptera punctata</name>
    <name type="common">Pacific beetle cockroach</name>
    <dbReference type="NCBI Taxonomy" id="6984"/>
    <lineage>
        <taxon>Eukaryota</taxon>
        <taxon>Metazoa</taxon>
        <taxon>Ecdysozoa</taxon>
        <taxon>Arthropoda</taxon>
        <taxon>Hexapoda</taxon>
        <taxon>Insecta</taxon>
        <taxon>Pterygota</taxon>
        <taxon>Neoptera</taxon>
        <taxon>Polyneoptera</taxon>
        <taxon>Dictyoptera</taxon>
        <taxon>Blattodea</taxon>
        <taxon>Blaberoidea</taxon>
        <taxon>Blaberidae</taxon>
        <taxon>Diplopterinae</taxon>
        <taxon>Diploptera</taxon>
    </lineage>
</organism>
<keyword evidence="3" id="KW-1185">Reference proteome</keyword>
<sequence>MYGIIESPEFLVQFIYTLMGSFFIFLFYILTFRKISVTLNAQMTLFFVNSSFKFS</sequence>